<evidence type="ECO:0000256" key="5">
    <source>
        <dbReference type="SAM" id="MobiDB-lite"/>
    </source>
</evidence>
<keyword evidence="3 4" id="KW-0456">Lyase</keyword>
<dbReference type="GO" id="GO:0006099">
    <property type="term" value="P:tricarboxylic acid cycle"/>
    <property type="evidence" value="ECO:0007669"/>
    <property type="project" value="UniProtKB-UniRule"/>
</dbReference>
<feature type="domain" description="Fumarate lyase N-terminal" evidence="6">
    <location>
        <begin position="19"/>
        <end position="351"/>
    </location>
</feature>
<keyword evidence="4" id="KW-0816">Tricarboxylic acid cycle</keyword>
<dbReference type="PROSITE" id="PS00163">
    <property type="entry name" value="FUMARATE_LYASES"/>
    <property type="match status" value="1"/>
</dbReference>
<dbReference type="PANTHER" id="PTHR11444:SF1">
    <property type="entry name" value="FUMARATE HYDRATASE, MITOCHONDRIAL"/>
    <property type="match status" value="1"/>
</dbReference>
<evidence type="ECO:0000259" key="6">
    <source>
        <dbReference type="Pfam" id="PF00206"/>
    </source>
</evidence>
<comment type="miscellaneous">
    <text evidence="4">There are 2 substrate-binding sites: the catalytic A site, and the non-catalytic B site that may play a role in the transfer of substrate or product between the active site and the solvent. Alternatively, the B site may bind allosteric effectors.</text>
</comment>
<gene>
    <name evidence="4 8" type="primary">fumC</name>
    <name evidence="8" type="ORF">H9L10_12865</name>
</gene>
<dbReference type="PRINTS" id="PR00149">
    <property type="entry name" value="FUMRATELYASE"/>
</dbReference>
<dbReference type="InterPro" id="IPR018951">
    <property type="entry name" value="Fumarase_C_C"/>
</dbReference>
<comment type="catalytic activity">
    <reaction evidence="4">
        <text>(S)-malate = fumarate + H2O</text>
        <dbReference type="Rhea" id="RHEA:12460"/>
        <dbReference type="ChEBI" id="CHEBI:15377"/>
        <dbReference type="ChEBI" id="CHEBI:15589"/>
        <dbReference type="ChEBI" id="CHEBI:29806"/>
        <dbReference type="EC" id="4.2.1.2"/>
    </reaction>
</comment>
<dbReference type="InterPro" id="IPR024083">
    <property type="entry name" value="Fumarase/histidase_N"/>
</dbReference>
<feature type="active site" description="Proton donor/acceptor" evidence="4">
    <location>
        <position position="197"/>
    </location>
</feature>
<dbReference type="NCBIfam" id="NF008909">
    <property type="entry name" value="PRK12273.1"/>
    <property type="match status" value="1"/>
</dbReference>
<feature type="binding site" evidence="4">
    <location>
        <begin position="148"/>
        <end position="150"/>
    </location>
    <ligand>
        <name>substrate</name>
    </ligand>
</feature>
<dbReference type="AlphaFoldDB" id="A0A7G9R0I7"/>
<dbReference type="Gene3D" id="1.10.40.30">
    <property type="entry name" value="Fumarase/aspartase (C-terminal domain)"/>
    <property type="match status" value="1"/>
</dbReference>
<feature type="region of interest" description="Disordered" evidence="5">
    <location>
        <begin position="466"/>
        <end position="494"/>
    </location>
</feature>
<dbReference type="GO" id="GO:0008797">
    <property type="term" value="F:aspartate ammonia-lyase activity"/>
    <property type="evidence" value="ECO:0007669"/>
    <property type="project" value="UniProtKB-EC"/>
</dbReference>
<dbReference type="EC" id="4.2.1.2" evidence="4"/>
<dbReference type="InterPro" id="IPR020557">
    <property type="entry name" value="Fumarate_lyase_CS"/>
</dbReference>
<dbReference type="Gene3D" id="1.10.275.10">
    <property type="entry name" value="Fumarase/aspartase (N-terminal domain)"/>
    <property type="match status" value="1"/>
</dbReference>
<dbReference type="NCBIfam" id="TIGR00979">
    <property type="entry name" value="fumC_II"/>
    <property type="match status" value="1"/>
</dbReference>
<dbReference type="GO" id="GO:0006106">
    <property type="term" value="P:fumarate metabolic process"/>
    <property type="evidence" value="ECO:0007669"/>
    <property type="project" value="InterPro"/>
</dbReference>
<feature type="binding site" description="in site B" evidence="4">
    <location>
        <begin position="138"/>
        <end position="141"/>
    </location>
    <ligand>
        <name>substrate</name>
    </ligand>
</feature>
<dbReference type="GO" id="GO:0005737">
    <property type="term" value="C:cytoplasm"/>
    <property type="evidence" value="ECO:0007669"/>
    <property type="project" value="UniProtKB-SubCell"/>
</dbReference>
<dbReference type="Gene3D" id="1.20.200.10">
    <property type="entry name" value="Fumarase/aspartase (Central domain)"/>
    <property type="match status" value="1"/>
</dbReference>
<name>A0A7G9R0I7_9MICO</name>
<dbReference type="UniPathway" id="UPA00223">
    <property type="reaction ID" value="UER01007"/>
</dbReference>
<dbReference type="FunFam" id="1.10.275.10:FF:000001">
    <property type="entry name" value="Fumarate hydratase, mitochondrial"/>
    <property type="match status" value="1"/>
</dbReference>
<evidence type="ECO:0000256" key="2">
    <source>
        <dbReference type="ARBA" id="ARBA00009084"/>
    </source>
</evidence>
<dbReference type="PRINTS" id="PR00145">
    <property type="entry name" value="ARGSUCLYASE"/>
</dbReference>
<feature type="domain" description="Fumarase C C-terminal" evidence="7">
    <location>
        <begin position="417"/>
        <end position="470"/>
    </location>
</feature>
<feature type="binding site" evidence="4">
    <location>
        <begin position="333"/>
        <end position="335"/>
    </location>
    <ligand>
        <name>substrate</name>
    </ligand>
</feature>
<dbReference type="FunFam" id="1.10.40.30:FF:000002">
    <property type="entry name" value="Fumarate hydratase class II"/>
    <property type="match status" value="1"/>
</dbReference>
<comment type="subunit">
    <text evidence="4">Homotetramer.</text>
</comment>
<dbReference type="SUPFAM" id="SSF48557">
    <property type="entry name" value="L-aspartase-like"/>
    <property type="match status" value="1"/>
</dbReference>
<dbReference type="FunFam" id="1.20.200.10:FF:000001">
    <property type="entry name" value="Fumarate hydratase, mitochondrial"/>
    <property type="match status" value="1"/>
</dbReference>
<dbReference type="GO" id="GO:0004333">
    <property type="term" value="F:fumarate hydratase activity"/>
    <property type="evidence" value="ECO:0007669"/>
    <property type="project" value="UniProtKB-UniRule"/>
</dbReference>
<evidence type="ECO:0000313" key="9">
    <source>
        <dbReference type="Proteomes" id="UP000515976"/>
    </source>
</evidence>
<evidence type="ECO:0000256" key="3">
    <source>
        <dbReference type="ARBA" id="ARBA00023239"/>
    </source>
</evidence>
<comment type="catalytic activity">
    <reaction evidence="1">
        <text>L-aspartate = fumarate + NH4(+)</text>
        <dbReference type="Rhea" id="RHEA:16601"/>
        <dbReference type="ChEBI" id="CHEBI:28938"/>
        <dbReference type="ChEBI" id="CHEBI:29806"/>
        <dbReference type="ChEBI" id="CHEBI:29991"/>
        <dbReference type="EC" id="4.3.1.1"/>
    </reaction>
</comment>
<dbReference type="EMBL" id="CP060712">
    <property type="protein sequence ID" value="QNN49112.1"/>
    <property type="molecule type" value="Genomic_DNA"/>
</dbReference>
<dbReference type="Proteomes" id="UP000515976">
    <property type="component" value="Chromosome"/>
</dbReference>
<dbReference type="InterPro" id="IPR000362">
    <property type="entry name" value="Fumarate_lyase_fam"/>
</dbReference>
<feature type="binding site" evidence="4">
    <location>
        <position position="328"/>
    </location>
    <ligand>
        <name>substrate</name>
    </ligand>
</feature>
<dbReference type="Pfam" id="PF00206">
    <property type="entry name" value="Lyase_1"/>
    <property type="match status" value="1"/>
</dbReference>
<dbReference type="InterPro" id="IPR008948">
    <property type="entry name" value="L-Aspartase-like"/>
</dbReference>
<dbReference type="PANTHER" id="PTHR11444">
    <property type="entry name" value="ASPARTATEAMMONIA/ARGININOSUCCINATE/ADENYLOSUCCINATE LYASE"/>
    <property type="match status" value="1"/>
</dbReference>
<evidence type="ECO:0000256" key="1">
    <source>
        <dbReference type="ARBA" id="ARBA00001494"/>
    </source>
</evidence>
<evidence type="ECO:0000256" key="4">
    <source>
        <dbReference type="HAMAP-Rule" id="MF_00743"/>
    </source>
</evidence>
<evidence type="ECO:0000313" key="8">
    <source>
        <dbReference type="EMBL" id="QNN49112.1"/>
    </source>
</evidence>
<proteinExistence type="inferred from homology"/>
<feature type="site" description="Important for catalytic activity" evidence="4">
    <location>
        <position position="340"/>
    </location>
</feature>
<reference evidence="8 9" key="1">
    <citation type="submission" date="2020-08" db="EMBL/GenBank/DDBJ databases">
        <title>Genome sequence of Phycicoccus endophyticus JCM 31784T.</title>
        <authorList>
            <person name="Hyun D.-W."/>
            <person name="Bae J.-W."/>
        </authorList>
    </citation>
    <scope>NUCLEOTIDE SEQUENCE [LARGE SCALE GENOMIC DNA]</scope>
    <source>
        <strain evidence="8 9">JCM 31784</strain>
    </source>
</reference>
<feature type="active site" evidence="4">
    <location>
        <position position="327"/>
    </location>
</feature>
<protein>
    <recommendedName>
        <fullName evidence="4">Fumarate hydratase class II</fullName>
        <shortName evidence="4">Fumarase C</shortName>
        <ecNumber evidence="4">4.2.1.2</ecNumber>
    </recommendedName>
    <alternativeName>
        <fullName evidence="4">Aerobic fumarase</fullName>
    </alternativeName>
    <alternativeName>
        <fullName evidence="4">Iron-independent fumarase</fullName>
    </alternativeName>
</protein>
<comment type="function">
    <text evidence="4">Involved in the TCA cycle. Catalyzes the stereospecific interconversion of fumarate to L-malate.</text>
</comment>
<dbReference type="CDD" id="cd01362">
    <property type="entry name" value="Fumarase_classII"/>
    <property type="match status" value="1"/>
</dbReference>
<feature type="binding site" evidence="4">
    <location>
        <begin position="107"/>
        <end position="109"/>
    </location>
    <ligand>
        <name>substrate</name>
    </ligand>
</feature>
<feature type="binding site" evidence="4">
    <location>
        <position position="196"/>
    </location>
    <ligand>
        <name>substrate</name>
    </ligand>
</feature>
<keyword evidence="4" id="KW-0963">Cytoplasm</keyword>
<sequence>MSTQEQHGGGTRTERDTMGTVEVPADRYWGAQTQRSLEHFDIGRDTFVWGRAVVRGLGLLKKSAALANAELGLLPQEVAAAVVQAADEVARGELDDHFPLVVFQTGSGTQSNMNANEVVANRAIEILGGELGSKEPVHPNDHVNRSQSSNDTFPTAVHVSVALELAERLHPAVDALCAALDAKAEELGDVVKVGRTHLQDATPVTLGQEIGAWAGQLREAQEDVRHAGDRVLALAIGGTAVGTGLNSPAQFGPKVAEHLAAETGLAFRQADNLFVQLAAHDGLVAVSSALRTLAGGLMKLANDVRWLASGPRTGIGELRIPENEPGSSIMPGKVNPTQSEAMTMVVTRVFGNDATVGFAGTQGNFQLNVFTPVMAHAVLESVRLVADACRSFTAHCVLGLEADRARIAEHLEADLMLVTALAPHIGYDAAAAIAKQAHRDGSTLREAALASGAVGEADYDRWVDPEAMTRPDCPHPEAMTRPDCPHPEAMTRPD</sequence>
<comment type="similarity">
    <text evidence="2 4">Belongs to the class-II fumarase/aspartase family. Fumarase subfamily.</text>
</comment>
<organism evidence="8 9">
    <name type="scientific">Phycicoccus endophyticus</name>
    <dbReference type="NCBI Taxonomy" id="1690220"/>
    <lineage>
        <taxon>Bacteria</taxon>
        <taxon>Bacillati</taxon>
        <taxon>Actinomycetota</taxon>
        <taxon>Actinomycetes</taxon>
        <taxon>Micrococcales</taxon>
        <taxon>Intrasporangiaceae</taxon>
        <taxon>Phycicoccus</taxon>
    </lineage>
</organism>
<dbReference type="InterPro" id="IPR022761">
    <property type="entry name" value="Fumarate_lyase_N"/>
</dbReference>
<dbReference type="Pfam" id="PF10415">
    <property type="entry name" value="FumaraseC_C"/>
    <property type="match status" value="1"/>
</dbReference>
<dbReference type="RefSeq" id="WP_166101010.1">
    <property type="nucleotide sequence ID" value="NZ_BMMY01000006.1"/>
</dbReference>
<dbReference type="KEGG" id="pei:H9L10_12865"/>
<dbReference type="GO" id="GO:0006108">
    <property type="term" value="P:malate metabolic process"/>
    <property type="evidence" value="ECO:0007669"/>
    <property type="project" value="TreeGrafter"/>
</dbReference>
<dbReference type="InterPro" id="IPR005677">
    <property type="entry name" value="Fum_hydII"/>
</dbReference>
<comment type="pathway">
    <text evidence="4">Carbohydrate metabolism; tricarboxylic acid cycle; (S)-malate from fumarate: step 1/1.</text>
</comment>
<dbReference type="HAMAP" id="MF_00743">
    <property type="entry name" value="FumaraseC"/>
    <property type="match status" value="1"/>
</dbReference>
<accession>A0A7G9R0I7</accession>
<comment type="subcellular location">
    <subcellularLocation>
        <location evidence="4">Cytoplasm</location>
    </subcellularLocation>
</comment>
<evidence type="ECO:0000259" key="7">
    <source>
        <dbReference type="Pfam" id="PF10415"/>
    </source>
</evidence>
<keyword evidence="9" id="KW-1185">Reference proteome</keyword>